<dbReference type="EMBL" id="JAHESC010000081">
    <property type="protein sequence ID" value="MBT1690700.1"/>
    <property type="molecule type" value="Genomic_DNA"/>
</dbReference>
<proteinExistence type="predicted"/>
<dbReference type="PANTHER" id="PTHR45436:SF5">
    <property type="entry name" value="SENSOR HISTIDINE KINASE TRCS"/>
    <property type="match status" value="1"/>
</dbReference>
<evidence type="ECO:0000256" key="10">
    <source>
        <dbReference type="ARBA" id="ARBA00023136"/>
    </source>
</evidence>
<evidence type="ECO:0000256" key="5">
    <source>
        <dbReference type="ARBA" id="ARBA00022679"/>
    </source>
</evidence>
<dbReference type="Gene3D" id="3.30.565.10">
    <property type="entry name" value="Histidine kinase-like ATPase, C-terminal domain"/>
    <property type="match status" value="1"/>
</dbReference>
<dbReference type="PROSITE" id="PS50109">
    <property type="entry name" value="HIS_KIN"/>
    <property type="match status" value="1"/>
</dbReference>
<keyword evidence="9" id="KW-0902">Two-component regulatory system</keyword>
<dbReference type="PROSITE" id="PS50885">
    <property type="entry name" value="HAMP"/>
    <property type="match status" value="1"/>
</dbReference>
<dbReference type="Gene3D" id="6.10.340.10">
    <property type="match status" value="1"/>
</dbReference>
<keyword evidence="5" id="KW-0808">Transferase</keyword>
<evidence type="ECO:0000256" key="8">
    <source>
        <dbReference type="ARBA" id="ARBA00022989"/>
    </source>
</evidence>
<dbReference type="CDD" id="cd00082">
    <property type="entry name" value="HisKA"/>
    <property type="match status" value="1"/>
</dbReference>
<keyword evidence="7 14" id="KW-0418">Kinase</keyword>
<keyword evidence="15" id="KW-1185">Reference proteome</keyword>
<dbReference type="InterPro" id="IPR003660">
    <property type="entry name" value="HAMP_dom"/>
</dbReference>
<evidence type="ECO:0000256" key="9">
    <source>
        <dbReference type="ARBA" id="ARBA00023012"/>
    </source>
</evidence>
<protein>
    <recommendedName>
        <fullName evidence="3">histidine kinase</fullName>
        <ecNumber evidence="3">2.7.13.3</ecNumber>
    </recommendedName>
</protein>
<dbReference type="InterPro" id="IPR004358">
    <property type="entry name" value="Sig_transdc_His_kin-like_C"/>
</dbReference>
<dbReference type="InterPro" id="IPR003594">
    <property type="entry name" value="HATPase_dom"/>
</dbReference>
<dbReference type="Proteomes" id="UP001319180">
    <property type="component" value="Unassembled WGS sequence"/>
</dbReference>
<keyword evidence="8 11" id="KW-1133">Transmembrane helix</keyword>
<dbReference type="Pfam" id="PF00512">
    <property type="entry name" value="HisKA"/>
    <property type="match status" value="1"/>
</dbReference>
<evidence type="ECO:0000259" key="12">
    <source>
        <dbReference type="PROSITE" id="PS50109"/>
    </source>
</evidence>
<dbReference type="Gene3D" id="1.10.287.130">
    <property type="match status" value="1"/>
</dbReference>
<evidence type="ECO:0000256" key="11">
    <source>
        <dbReference type="SAM" id="Phobius"/>
    </source>
</evidence>
<dbReference type="RefSeq" id="WP_254094405.1">
    <property type="nucleotide sequence ID" value="NZ_JAHESC010000081.1"/>
</dbReference>
<dbReference type="CDD" id="cd00075">
    <property type="entry name" value="HATPase"/>
    <property type="match status" value="1"/>
</dbReference>
<evidence type="ECO:0000313" key="15">
    <source>
        <dbReference type="Proteomes" id="UP001319180"/>
    </source>
</evidence>
<dbReference type="InterPro" id="IPR003661">
    <property type="entry name" value="HisK_dim/P_dom"/>
</dbReference>
<dbReference type="SUPFAM" id="SSF55874">
    <property type="entry name" value="ATPase domain of HSP90 chaperone/DNA topoisomerase II/histidine kinase"/>
    <property type="match status" value="1"/>
</dbReference>
<dbReference type="InterPro" id="IPR050428">
    <property type="entry name" value="TCS_sensor_his_kinase"/>
</dbReference>
<feature type="transmembrane region" description="Helical" evidence="11">
    <location>
        <begin position="157"/>
        <end position="177"/>
    </location>
</feature>
<evidence type="ECO:0000256" key="3">
    <source>
        <dbReference type="ARBA" id="ARBA00012438"/>
    </source>
</evidence>
<organism evidence="14 15">
    <name type="scientific">Dawidia soli</name>
    <dbReference type="NCBI Taxonomy" id="2782352"/>
    <lineage>
        <taxon>Bacteria</taxon>
        <taxon>Pseudomonadati</taxon>
        <taxon>Bacteroidota</taxon>
        <taxon>Cytophagia</taxon>
        <taxon>Cytophagales</taxon>
        <taxon>Chryseotaleaceae</taxon>
        <taxon>Dawidia</taxon>
    </lineage>
</organism>
<keyword evidence="4" id="KW-0597">Phosphoprotein</keyword>
<evidence type="ECO:0000259" key="13">
    <source>
        <dbReference type="PROSITE" id="PS50885"/>
    </source>
</evidence>
<reference evidence="14 15" key="1">
    <citation type="submission" date="2021-05" db="EMBL/GenBank/DDBJ databases">
        <title>A Polyphasic approach of four new species of the genus Ohtaekwangia: Ohtaekwangia histidinii sp. nov., Ohtaekwangia cretensis sp. nov., Ohtaekwangia indiensis sp. nov., Ohtaekwangia reichenbachii sp. nov. from diverse environment.</title>
        <authorList>
            <person name="Octaviana S."/>
        </authorList>
    </citation>
    <scope>NUCLEOTIDE SEQUENCE [LARGE SCALE GENOMIC DNA]</scope>
    <source>
        <strain evidence="14 15">PWU37</strain>
    </source>
</reference>
<sequence length="454" mass="51276">MNIRNRLTLRFIVSVAIIMVMALVLIYIFSAGYREEDFYNRLRSKANNTAKLLIDVDEVGVDLLRKIEHDNPVSLPNEKIIVYDFHNEIIFSTDEQRVIRISQDLLDRIRLEGEVRYRQDDYEVLGFLFKGRYDRFAVVAAATDIHGFSRLNNLRTILLVVFAITIVAVSVSGWFFAGKALQPISTVVHQVDEITISSLNLRVNEGNGKDEIAQLARTFNSMLQRLEASFIVQKNFIANASHELRTPLTAITGQLEVSLLHARTNDEYRGVVNSVLDDIRSLNNLANRLLLLAQTSADGTDRRMTHLRIDELLWLTRDELQKRDPGYTINIHLDDDLDDESKLTVNGDEQLMKVALSNLIENGCKYSADHRVDVHVCATPSHLLLRFRDQGIGIPEADRGNIFEPFYRGENTKGIKGYGIGLSVVQRIVLLHKGTITLAPNSGGGTTFTLTLPF</sequence>
<evidence type="ECO:0000313" key="14">
    <source>
        <dbReference type="EMBL" id="MBT1690700.1"/>
    </source>
</evidence>
<dbReference type="SUPFAM" id="SSF47384">
    <property type="entry name" value="Homodimeric domain of signal transducing histidine kinase"/>
    <property type="match status" value="1"/>
</dbReference>
<evidence type="ECO:0000256" key="6">
    <source>
        <dbReference type="ARBA" id="ARBA00022692"/>
    </source>
</evidence>
<dbReference type="SUPFAM" id="SSF158472">
    <property type="entry name" value="HAMP domain-like"/>
    <property type="match status" value="1"/>
</dbReference>
<dbReference type="GO" id="GO:0005886">
    <property type="term" value="C:plasma membrane"/>
    <property type="evidence" value="ECO:0007669"/>
    <property type="project" value="TreeGrafter"/>
</dbReference>
<feature type="transmembrane region" description="Helical" evidence="11">
    <location>
        <begin position="12"/>
        <end position="33"/>
    </location>
</feature>
<dbReference type="PANTHER" id="PTHR45436">
    <property type="entry name" value="SENSOR HISTIDINE KINASE YKOH"/>
    <property type="match status" value="1"/>
</dbReference>
<feature type="domain" description="HAMP" evidence="13">
    <location>
        <begin position="178"/>
        <end position="231"/>
    </location>
</feature>
<dbReference type="InterPro" id="IPR036890">
    <property type="entry name" value="HATPase_C_sf"/>
</dbReference>
<dbReference type="EC" id="2.7.13.3" evidence="3"/>
<evidence type="ECO:0000256" key="7">
    <source>
        <dbReference type="ARBA" id="ARBA00022777"/>
    </source>
</evidence>
<gene>
    <name evidence="14" type="ORF">KK078_29315</name>
</gene>
<name>A0AAP2DHC1_9BACT</name>
<dbReference type="InterPro" id="IPR005467">
    <property type="entry name" value="His_kinase_dom"/>
</dbReference>
<keyword evidence="10 11" id="KW-0472">Membrane</keyword>
<dbReference type="PRINTS" id="PR00344">
    <property type="entry name" value="BCTRLSENSOR"/>
</dbReference>
<dbReference type="AlphaFoldDB" id="A0AAP2DHC1"/>
<comment type="subcellular location">
    <subcellularLocation>
        <location evidence="2">Membrane</location>
    </subcellularLocation>
</comment>
<dbReference type="SMART" id="SM00388">
    <property type="entry name" value="HisKA"/>
    <property type="match status" value="1"/>
</dbReference>
<dbReference type="InterPro" id="IPR036097">
    <property type="entry name" value="HisK_dim/P_sf"/>
</dbReference>
<dbReference type="Pfam" id="PF00672">
    <property type="entry name" value="HAMP"/>
    <property type="match status" value="1"/>
</dbReference>
<accession>A0AAP2DHC1</accession>
<feature type="domain" description="Histidine kinase" evidence="12">
    <location>
        <begin position="239"/>
        <end position="454"/>
    </location>
</feature>
<comment type="catalytic activity">
    <reaction evidence="1">
        <text>ATP + protein L-histidine = ADP + protein N-phospho-L-histidine.</text>
        <dbReference type="EC" id="2.7.13.3"/>
    </reaction>
</comment>
<keyword evidence="6 11" id="KW-0812">Transmembrane</keyword>
<dbReference type="Pfam" id="PF02518">
    <property type="entry name" value="HATPase_c"/>
    <property type="match status" value="1"/>
</dbReference>
<dbReference type="GO" id="GO:0000155">
    <property type="term" value="F:phosphorelay sensor kinase activity"/>
    <property type="evidence" value="ECO:0007669"/>
    <property type="project" value="InterPro"/>
</dbReference>
<evidence type="ECO:0000256" key="2">
    <source>
        <dbReference type="ARBA" id="ARBA00004370"/>
    </source>
</evidence>
<evidence type="ECO:0000256" key="1">
    <source>
        <dbReference type="ARBA" id="ARBA00000085"/>
    </source>
</evidence>
<dbReference type="CDD" id="cd06225">
    <property type="entry name" value="HAMP"/>
    <property type="match status" value="1"/>
</dbReference>
<dbReference type="SMART" id="SM00304">
    <property type="entry name" value="HAMP"/>
    <property type="match status" value="1"/>
</dbReference>
<evidence type="ECO:0000256" key="4">
    <source>
        <dbReference type="ARBA" id="ARBA00022553"/>
    </source>
</evidence>
<dbReference type="SMART" id="SM00387">
    <property type="entry name" value="HATPase_c"/>
    <property type="match status" value="1"/>
</dbReference>
<comment type="caution">
    <text evidence="14">The sequence shown here is derived from an EMBL/GenBank/DDBJ whole genome shotgun (WGS) entry which is preliminary data.</text>
</comment>